<evidence type="ECO:0000313" key="4">
    <source>
        <dbReference type="Proteomes" id="UP000003704"/>
    </source>
</evidence>
<evidence type="ECO:0000259" key="2">
    <source>
        <dbReference type="Pfam" id="PF08450"/>
    </source>
</evidence>
<dbReference type="Proteomes" id="UP000003704">
    <property type="component" value="Unassembled WGS sequence"/>
</dbReference>
<dbReference type="InterPro" id="IPR013658">
    <property type="entry name" value="SGL"/>
</dbReference>
<gene>
    <name evidence="3" type="ORF">WQQ_13560</name>
</gene>
<feature type="domain" description="SMP-30/Gluconolactonase/LRE-like region" evidence="2">
    <location>
        <begin position="62"/>
        <end position="309"/>
    </location>
</feature>
<name>I7ZH35_9GAMM</name>
<dbReference type="PANTHER" id="PTHR47572:SF4">
    <property type="entry name" value="LACTONASE DRP35"/>
    <property type="match status" value="1"/>
</dbReference>
<dbReference type="PANTHER" id="PTHR47572">
    <property type="entry name" value="LIPOPROTEIN-RELATED"/>
    <property type="match status" value="1"/>
</dbReference>
<dbReference type="Gene3D" id="2.120.10.30">
    <property type="entry name" value="TolB, C-terminal domain"/>
    <property type="match status" value="1"/>
</dbReference>
<evidence type="ECO:0000313" key="3">
    <source>
        <dbReference type="EMBL" id="EIT71219.1"/>
    </source>
</evidence>
<accession>I7ZH35</accession>
<dbReference type="GO" id="GO:0016787">
    <property type="term" value="F:hydrolase activity"/>
    <property type="evidence" value="ECO:0007669"/>
    <property type="project" value="UniProtKB-KW"/>
</dbReference>
<protein>
    <submittedName>
        <fullName evidence="3">SMP-30/gluconolaconase/LRE domain-containing protein</fullName>
    </submittedName>
</protein>
<dbReference type="RefSeq" id="WP_007184310.1">
    <property type="nucleotide sequence ID" value="NZ_AKGD01000001.1"/>
</dbReference>
<dbReference type="OrthoDB" id="241638at2"/>
<dbReference type="AlphaFoldDB" id="I7ZH35"/>
<dbReference type="STRING" id="1172194.WQQ_13560"/>
<dbReference type="EMBL" id="AKGD01000001">
    <property type="protein sequence ID" value="EIT71219.1"/>
    <property type="molecule type" value="Genomic_DNA"/>
</dbReference>
<dbReference type="SUPFAM" id="SSF63829">
    <property type="entry name" value="Calcium-dependent phosphotriesterase"/>
    <property type="match status" value="1"/>
</dbReference>
<comment type="caution">
    <text evidence="3">The sequence shown here is derived from an EMBL/GenBank/DDBJ whole genome shotgun (WGS) entry which is preliminary data.</text>
</comment>
<dbReference type="PATRIC" id="fig|1172194.4.peg.1304"/>
<dbReference type="InterPro" id="IPR011042">
    <property type="entry name" value="6-blade_b-propeller_TolB-like"/>
</dbReference>
<evidence type="ECO:0000256" key="1">
    <source>
        <dbReference type="ARBA" id="ARBA00022801"/>
    </source>
</evidence>
<proteinExistence type="predicted"/>
<sequence length="329" mass="33905">MSSMRLADVLNPSSTLALRVSVLATLIWAGHAKAEDLVTPAIEGVVAAGTKIELIQDGFNGTEGPLGLPDGSLVFTETPANRITRIAADGSVSAFVEDSNGSNGLGVDAHGDIVSVQRGKPQVGVIYPAEHRKLLADSFEGKPFNQPNDLVVGSKAGIFFTDPGAQPKPGEAAPAPAVYHIDTGGKVQRIATDIARPNGIQLSTDEKTLYIANTAGEYVIAYDVAANGSVGKPRNFAKLKAGLTPTDTGAQSSGADGLAVDAKGRLYVASNAGIEVFDAKGKALGVIALPKKPQNLAFAGQDKKLLYVVGRGAVYKIATQSAGFSGRAK</sequence>
<keyword evidence="1" id="KW-0378">Hydrolase</keyword>
<dbReference type="InterPro" id="IPR051262">
    <property type="entry name" value="SMP-30/CGR1_Lactonase"/>
</dbReference>
<dbReference type="Pfam" id="PF08450">
    <property type="entry name" value="SGL"/>
    <property type="match status" value="1"/>
</dbReference>
<reference evidence="3 4" key="1">
    <citation type="journal article" date="2012" name="J. Bacteriol.">
        <title>Genome Sequence of n-Alkane-Degrading Hydrocarboniphaga effusa Strain AP103T (ATCC BAA-332T).</title>
        <authorList>
            <person name="Chang H.K."/>
            <person name="Zylstra G.J."/>
            <person name="Chae J.C."/>
        </authorList>
    </citation>
    <scope>NUCLEOTIDE SEQUENCE [LARGE SCALE GENOMIC DNA]</scope>
    <source>
        <strain evidence="3 4">AP103</strain>
    </source>
</reference>
<keyword evidence="4" id="KW-1185">Reference proteome</keyword>
<organism evidence="3 4">
    <name type="scientific">Hydrocarboniphaga effusa AP103</name>
    <dbReference type="NCBI Taxonomy" id="1172194"/>
    <lineage>
        <taxon>Bacteria</taxon>
        <taxon>Pseudomonadati</taxon>
        <taxon>Pseudomonadota</taxon>
        <taxon>Gammaproteobacteria</taxon>
        <taxon>Nevskiales</taxon>
        <taxon>Nevskiaceae</taxon>
        <taxon>Hydrocarboniphaga</taxon>
    </lineage>
</organism>